<keyword evidence="5" id="KW-1185">Reference proteome</keyword>
<keyword evidence="2 4" id="KW-0489">Methyltransferase</keyword>
<dbReference type="InterPro" id="IPR038601">
    <property type="entry name" value="MttB-like_sf"/>
</dbReference>
<evidence type="ECO:0000256" key="1">
    <source>
        <dbReference type="ARBA" id="ARBA00007137"/>
    </source>
</evidence>
<gene>
    <name evidence="4" type="ORF">SAMN05660330_03000</name>
</gene>
<dbReference type="InterPro" id="IPR010426">
    <property type="entry name" value="MTTB_MeTrfase"/>
</dbReference>
<evidence type="ECO:0000313" key="5">
    <source>
        <dbReference type="Proteomes" id="UP000199073"/>
    </source>
</evidence>
<keyword evidence="3 4" id="KW-0808">Transferase</keyword>
<dbReference type="Pfam" id="PF06253">
    <property type="entry name" value="MTTB"/>
    <property type="match status" value="1"/>
</dbReference>
<dbReference type="AlphaFoldDB" id="A0A1H0TB65"/>
<dbReference type="GO" id="GO:0015948">
    <property type="term" value="P:methanogenesis"/>
    <property type="evidence" value="ECO:0007669"/>
    <property type="project" value="InterPro"/>
</dbReference>
<protein>
    <submittedName>
        <fullName evidence="4">Trimethylamine---corrinoid protein Co-methyltransferase</fullName>
    </submittedName>
</protein>
<dbReference type="EMBL" id="FNJI01000023">
    <property type="protein sequence ID" value="SDP51267.1"/>
    <property type="molecule type" value="Genomic_DNA"/>
</dbReference>
<accession>A0A1H0TB65</accession>
<evidence type="ECO:0000256" key="2">
    <source>
        <dbReference type="ARBA" id="ARBA00022603"/>
    </source>
</evidence>
<comment type="similarity">
    <text evidence="1">Belongs to the trimethylamine methyltransferase family.</text>
</comment>
<evidence type="ECO:0000313" key="4">
    <source>
        <dbReference type="EMBL" id="SDP51267.1"/>
    </source>
</evidence>
<name>A0A1H0TB65_9BACT</name>
<sequence>MAGANVIYGLGLQEGGMTMDAAQLVFDNEVARMVRFIIGGIPVNDETLSVDAIKEVGSFKDFLMHPSTLKYVRSQSRTEVICRKNRSKWENDGSKDTAAKANEKARWIIENHEIKTPISKEARSEIDRILKSSEKDLGY</sequence>
<proteinExistence type="inferred from homology"/>
<dbReference type="GO" id="GO:0008168">
    <property type="term" value="F:methyltransferase activity"/>
    <property type="evidence" value="ECO:0007669"/>
    <property type="project" value="UniProtKB-KW"/>
</dbReference>
<dbReference type="STRING" id="91360.SAMN05660330_03000"/>
<organism evidence="4 5">
    <name type="scientific">Desulforhopalus singaporensis</name>
    <dbReference type="NCBI Taxonomy" id="91360"/>
    <lineage>
        <taxon>Bacteria</taxon>
        <taxon>Pseudomonadati</taxon>
        <taxon>Thermodesulfobacteriota</taxon>
        <taxon>Desulfobulbia</taxon>
        <taxon>Desulfobulbales</taxon>
        <taxon>Desulfocapsaceae</taxon>
        <taxon>Desulforhopalus</taxon>
    </lineage>
</organism>
<dbReference type="GO" id="GO:0032259">
    <property type="term" value="P:methylation"/>
    <property type="evidence" value="ECO:0007669"/>
    <property type="project" value="UniProtKB-KW"/>
</dbReference>
<evidence type="ECO:0000256" key="3">
    <source>
        <dbReference type="ARBA" id="ARBA00022679"/>
    </source>
</evidence>
<reference evidence="4 5" key="1">
    <citation type="submission" date="2016-10" db="EMBL/GenBank/DDBJ databases">
        <authorList>
            <person name="de Groot N.N."/>
        </authorList>
    </citation>
    <scope>NUCLEOTIDE SEQUENCE [LARGE SCALE GENOMIC DNA]</scope>
    <source>
        <strain evidence="4 5">DSM 12130</strain>
    </source>
</reference>
<dbReference type="Gene3D" id="3.20.20.480">
    <property type="entry name" value="Trimethylamine methyltransferase-like"/>
    <property type="match status" value="1"/>
</dbReference>
<dbReference type="Proteomes" id="UP000199073">
    <property type="component" value="Unassembled WGS sequence"/>
</dbReference>